<dbReference type="Proteomes" id="UP000521943">
    <property type="component" value="Unassembled WGS sequence"/>
</dbReference>
<comment type="caution">
    <text evidence="2">The sequence shown here is derived from an EMBL/GenBank/DDBJ whole genome shotgun (WGS) entry which is preliminary data.</text>
</comment>
<protein>
    <submittedName>
        <fullName evidence="2">Uncharacterized protein</fullName>
    </submittedName>
</protein>
<accession>A0A8H6M7J8</accession>
<organism evidence="2 3">
    <name type="scientific">Ephemerocybe angulata</name>
    <dbReference type="NCBI Taxonomy" id="980116"/>
    <lineage>
        <taxon>Eukaryota</taxon>
        <taxon>Fungi</taxon>
        <taxon>Dikarya</taxon>
        <taxon>Basidiomycota</taxon>
        <taxon>Agaricomycotina</taxon>
        <taxon>Agaricomycetes</taxon>
        <taxon>Agaricomycetidae</taxon>
        <taxon>Agaricales</taxon>
        <taxon>Agaricineae</taxon>
        <taxon>Psathyrellaceae</taxon>
        <taxon>Ephemerocybe</taxon>
    </lineage>
</organism>
<gene>
    <name evidence="2" type="ORF">DFP72DRAFT_1064296</name>
</gene>
<sequence>MFRRKFEELNVVSPRLPDAQVQPEDDHVTEYPEDPSPHSSTFLGPLKWSSATTRKPDDKKPQFGGKPHWHREIDAEKI</sequence>
<evidence type="ECO:0000256" key="1">
    <source>
        <dbReference type="SAM" id="MobiDB-lite"/>
    </source>
</evidence>
<evidence type="ECO:0000313" key="2">
    <source>
        <dbReference type="EMBL" id="KAF6758778.1"/>
    </source>
</evidence>
<proteinExistence type="predicted"/>
<name>A0A8H6M7J8_9AGAR</name>
<reference evidence="2 3" key="1">
    <citation type="submission" date="2020-07" db="EMBL/GenBank/DDBJ databases">
        <title>Comparative genomics of pyrophilous fungi reveals a link between fire events and developmental genes.</title>
        <authorList>
            <consortium name="DOE Joint Genome Institute"/>
            <person name="Steindorff A.S."/>
            <person name="Carver A."/>
            <person name="Calhoun S."/>
            <person name="Stillman K."/>
            <person name="Liu H."/>
            <person name="Lipzen A."/>
            <person name="Pangilinan J."/>
            <person name="Labutti K."/>
            <person name="Bruns T.D."/>
            <person name="Grigoriev I.V."/>
        </authorList>
    </citation>
    <scope>NUCLEOTIDE SEQUENCE [LARGE SCALE GENOMIC DNA]</scope>
    <source>
        <strain evidence="2 3">CBS 144469</strain>
    </source>
</reference>
<dbReference type="AlphaFoldDB" id="A0A8H6M7J8"/>
<feature type="region of interest" description="Disordered" evidence="1">
    <location>
        <begin position="14"/>
        <end position="78"/>
    </location>
</feature>
<keyword evidence="3" id="KW-1185">Reference proteome</keyword>
<evidence type="ECO:0000313" key="3">
    <source>
        <dbReference type="Proteomes" id="UP000521943"/>
    </source>
</evidence>
<dbReference type="EMBL" id="JACGCI010000017">
    <property type="protein sequence ID" value="KAF6758778.1"/>
    <property type="molecule type" value="Genomic_DNA"/>
</dbReference>